<proteinExistence type="predicted"/>
<evidence type="ECO:0000256" key="1">
    <source>
        <dbReference type="SAM" id="Coils"/>
    </source>
</evidence>
<dbReference type="Pfam" id="PF09427">
    <property type="entry name" value="DUF2014"/>
    <property type="match status" value="1"/>
</dbReference>
<feature type="transmembrane region" description="Helical" evidence="3">
    <location>
        <begin position="415"/>
        <end position="432"/>
    </location>
</feature>
<sequence length="1072" mass="118072">METDKEPRPDETDSTPFDLDIVEESINIADSHIDLTPTPPADQSEEQPKDKAAMFSAQDDLTADWAQWMRWDDIEDTKPSIFNIPNIPGSSVPQSAFTFTSDDAILPTHTLAPSNGSLGLPAVKQPSVSTIFQEQPTIETIQPAPPSDASSPLAPSPTSSVGRKRKSSHDDSPVNDVPQPAAAAAAAAAADKSAPSKKRSHNIIEKRYRANLNDKIAELRDSVPSLRLTYKQRHGGNLKKSNEDDDIDLTSGNKLNKASILSKATEYIKHLELRNSRLEEENLSLKNRFRELEKAQGINLVSYPAVTGSETPSGACTVSTSSVVTSPDIFSHSSDFSPDSPPNPLFPPEGLLRPPDGFNQLRPTGPQPHYADTFQYNQPQEYDCAPLENASTATAPSSETTTRSRRQFMGLPNKFMLGTLAGIMVMGGFESHRSSDPEEKKELFALPLQFLGSFYRLALQKVYFIRANSWQIRALSQFALTSLILFGCAFFMFLYLFNSRPRVSRVPLKPSRTRNVSAHQQVSTGCSFTEFRQDAWLTSIQTVGVPRHNFFPEWFAVTSRCLEYCVRCLLGWKLYSFVTGISADDEKGRVKAWDIALDAQLTGGDAEVSKSRLVLTIFAAGTLPRSPARMMLKAFHCRVLLWRISSPDSLAFRAANYIAKVLANYQWELAQSMHRRGPKRGEDPLPSHLAFLLSMDCDEVFTDTIVQRASNMVWNRPTQEATDGEDALLDVVVEDSAVRSPLDVLAAWWSSRALQEALLKSLDLVSVESPIEKRKSFERSLDIALHSAPIPSTAYTRATVVKALFFEEDRINNVNTVLSTLPAKNSENFRSTCGLTNFLDSSIPPSARDEIFIGVRCAMIAAILRGQVGRGEDEPASSPFSLSSAIKQFNAASVDEVELTLLGFASHYYLLHITATDERLLPCSSLASSMHSSVVQLTDGSETTTSYQDEHDIPIPDLSRIAADLIFWVRNAYNPISSGLNAKLMEKVVIDCVEVCRNAGVDIDIRKIQRMKTHQRTSSVGPSHTPARSPDSEGVPSGVTPVGVQGRRPSTFSDDTGYGSIDSEENRAIPTV</sequence>
<dbReference type="Pfam" id="PF00010">
    <property type="entry name" value="HLH"/>
    <property type="match status" value="1"/>
</dbReference>
<keyword evidence="6" id="KW-1185">Reference proteome</keyword>
<dbReference type="Proteomes" id="UP000008866">
    <property type="component" value="Unassembled WGS sequence"/>
</dbReference>
<name>D4ANF7_ARTBC</name>
<feature type="domain" description="BHLH" evidence="4">
    <location>
        <begin position="196"/>
        <end position="271"/>
    </location>
</feature>
<accession>D4ANF7</accession>
<dbReference type="AlphaFoldDB" id="D4ANF7"/>
<comment type="caution">
    <text evidence="5">The sequence shown here is derived from an EMBL/GenBank/DDBJ whole genome shotgun (WGS) entry which is preliminary data.</text>
</comment>
<evidence type="ECO:0000256" key="2">
    <source>
        <dbReference type="SAM" id="MobiDB-lite"/>
    </source>
</evidence>
<dbReference type="InterPro" id="IPR052099">
    <property type="entry name" value="Regulatory_TF_Diverse"/>
</dbReference>
<dbReference type="PROSITE" id="PS50888">
    <property type="entry name" value="BHLH"/>
    <property type="match status" value="1"/>
</dbReference>
<feature type="coiled-coil region" evidence="1">
    <location>
        <begin position="261"/>
        <end position="295"/>
    </location>
</feature>
<organism evidence="5 6">
    <name type="scientific">Arthroderma benhamiae (strain ATCC MYA-4681 / CBS 112371)</name>
    <name type="common">Trichophyton mentagrophytes</name>
    <dbReference type="NCBI Taxonomy" id="663331"/>
    <lineage>
        <taxon>Eukaryota</taxon>
        <taxon>Fungi</taxon>
        <taxon>Dikarya</taxon>
        <taxon>Ascomycota</taxon>
        <taxon>Pezizomycotina</taxon>
        <taxon>Eurotiomycetes</taxon>
        <taxon>Eurotiomycetidae</taxon>
        <taxon>Onygenales</taxon>
        <taxon>Arthrodermataceae</taxon>
        <taxon>Trichophyton</taxon>
    </lineage>
</organism>
<evidence type="ECO:0000256" key="3">
    <source>
        <dbReference type="SAM" id="Phobius"/>
    </source>
</evidence>
<keyword evidence="1" id="KW-0175">Coiled coil</keyword>
<dbReference type="PANTHER" id="PTHR47336:SF2">
    <property type="entry name" value="TRANSCRIPTION FACTOR HMS1-RELATED"/>
    <property type="match status" value="1"/>
</dbReference>
<keyword evidence="3" id="KW-0812">Transmembrane</keyword>
<dbReference type="HOGENOM" id="CLU_008057_0_0_1"/>
<feature type="compositionally biased region" description="Low complexity" evidence="2">
    <location>
        <begin position="147"/>
        <end position="160"/>
    </location>
</feature>
<dbReference type="OMA" id="RVKTWDI"/>
<gene>
    <name evidence="5" type="ORF">ARB_05762</name>
</gene>
<dbReference type="STRING" id="663331.D4ANF7"/>
<dbReference type="SUPFAM" id="SSF47459">
    <property type="entry name" value="HLH, helix-loop-helix DNA-binding domain"/>
    <property type="match status" value="1"/>
</dbReference>
<dbReference type="EMBL" id="ABSU01000003">
    <property type="protein sequence ID" value="EFE35718.1"/>
    <property type="molecule type" value="Genomic_DNA"/>
</dbReference>
<dbReference type="GO" id="GO:0045944">
    <property type="term" value="P:positive regulation of transcription by RNA polymerase II"/>
    <property type="evidence" value="ECO:0007669"/>
    <property type="project" value="InterPro"/>
</dbReference>
<dbReference type="SMART" id="SM00353">
    <property type="entry name" value="HLH"/>
    <property type="match status" value="1"/>
</dbReference>
<dbReference type="PANTHER" id="PTHR47336">
    <property type="entry name" value="TRANSCRIPTION FACTOR HMS1-RELATED"/>
    <property type="match status" value="1"/>
</dbReference>
<dbReference type="eggNOG" id="KOG2588">
    <property type="taxonomic scope" value="Eukaryota"/>
</dbReference>
<evidence type="ECO:0000313" key="6">
    <source>
        <dbReference type="Proteomes" id="UP000008866"/>
    </source>
</evidence>
<feature type="region of interest" description="Disordered" evidence="2">
    <location>
        <begin position="140"/>
        <end position="206"/>
    </location>
</feature>
<protein>
    <submittedName>
        <fullName evidence="5">HLH transcription factor, putative</fullName>
    </submittedName>
</protein>
<evidence type="ECO:0000313" key="5">
    <source>
        <dbReference type="EMBL" id="EFE35718.1"/>
    </source>
</evidence>
<dbReference type="RefSeq" id="XP_003016363.1">
    <property type="nucleotide sequence ID" value="XM_003016317.1"/>
</dbReference>
<dbReference type="GO" id="GO:0046983">
    <property type="term" value="F:protein dimerization activity"/>
    <property type="evidence" value="ECO:0007669"/>
    <property type="project" value="InterPro"/>
</dbReference>
<keyword evidence="3" id="KW-0472">Membrane</keyword>
<dbReference type="InterPro" id="IPR011598">
    <property type="entry name" value="bHLH_dom"/>
</dbReference>
<dbReference type="GeneID" id="9521846"/>
<feature type="transmembrane region" description="Helical" evidence="3">
    <location>
        <begin position="477"/>
        <end position="497"/>
    </location>
</feature>
<feature type="compositionally biased region" description="Low complexity" evidence="2">
    <location>
        <begin position="181"/>
        <end position="190"/>
    </location>
</feature>
<dbReference type="InterPro" id="IPR036638">
    <property type="entry name" value="HLH_DNA-bd_sf"/>
</dbReference>
<dbReference type="InterPro" id="IPR019006">
    <property type="entry name" value="Sre1_C"/>
</dbReference>
<dbReference type="CDD" id="cd11399">
    <property type="entry name" value="bHLHzip_scHMS1_like"/>
    <property type="match status" value="1"/>
</dbReference>
<dbReference type="KEGG" id="abe:ARB_05762"/>
<feature type="transmembrane region" description="Helical" evidence="3">
    <location>
        <begin position="444"/>
        <end position="465"/>
    </location>
</feature>
<evidence type="ECO:0000259" key="4">
    <source>
        <dbReference type="PROSITE" id="PS50888"/>
    </source>
</evidence>
<dbReference type="Gene3D" id="4.10.280.10">
    <property type="entry name" value="Helix-loop-helix DNA-binding domain"/>
    <property type="match status" value="1"/>
</dbReference>
<feature type="region of interest" description="Disordered" evidence="2">
    <location>
        <begin position="1011"/>
        <end position="1072"/>
    </location>
</feature>
<keyword evidence="3" id="KW-1133">Transmembrane helix</keyword>
<dbReference type="OrthoDB" id="2133190at2759"/>
<reference evidence="6" key="1">
    <citation type="journal article" date="2011" name="Genome Biol.">
        <title>Comparative and functional genomics provide insights into the pathogenicity of dermatophytic fungi.</title>
        <authorList>
            <person name="Burmester A."/>
            <person name="Shelest E."/>
            <person name="Gloeckner G."/>
            <person name="Heddergott C."/>
            <person name="Schindler S."/>
            <person name="Staib P."/>
            <person name="Heidel A."/>
            <person name="Felder M."/>
            <person name="Petzold A."/>
            <person name="Szafranski K."/>
            <person name="Feuermann M."/>
            <person name="Pedruzzi I."/>
            <person name="Priebe S."/>
            <person name="Groth M."/>
            <person name="Winkler R."/>
            <person name="Li W."/>
            <person name="Kniemeyer O."/>
            <person name="Schroeckh V."/>
            <person name="Hertweck C."/>
            <person name="Hube B."/>
            <person name="White T.C."/>
            <person name="Platzer M."/>
            <person name="Guthke R."/>
            <person name="Heitman J."/>
            <person name="Woestemeyer J."/>
            <person name="Zipfel P.F."/>
            <person name="Monod M."/>
            <person name="Brakhage A.A."/>
        </authorList>
    </citation>
    <scope>NUCLEOTIDE SEQUENCE [LARGE SCALE GENOMIC DNA]</scope>
    <source>
        <strain evidence="6">ATCC MYA-4681 / CBS 112371</strain>
    </source>
</reference>
<dbReference type="GO" id="GO:0032933">
    <property type="term" value="P:SREBP signaling pathway"/>
    <property type="evidence" value="ECO:0007669"/>
    <property type="project" value="InterPro"/>
</dbReference>